<keyword evidence="4 9" id="KW-0963">Cytoplasm</keyword>
<dbReference type="InterPro" id="IPR027417">
    <property type="entry name" value="P-loop_NTPase"/>
</dbReference>
<dbReference type="PROSITE" id="PS00617">
    <property type="entry name" value="RECF_1"/>
    <property type="match status" value="1"/>
</dbReference>
<dbReference type="HAMAP" id="MF_00365">
    <property type="entry name" value="RecF"/>
    <property type="match status" value="1"/>
</dbReference>
<dbReference type="AlphaFoldDB" id="A0A4R6Z6W1"/>
<keyword evidence="9 10" id="KW-0227">DNA damage</keyword>
<dbReference type="SUPFAM" id="SSF52540">
    <property type="entry name" value="P-loop containing nucleoside triphosphate hydrolases"/>
    <property type="match status" value="1"/>
</dbReference>
<dbReference type="InterPro" id="IPR001238">
    <property type="entry name" value="DNA-binding_RecF"/>
</dbReference>
<keyword evidence="9 10" id="KW-0742">SOS response</keyword>
<evidence type="ECO:0000259" key="11">
    <source>
        <dbReference type="Pfam" id="PF02463"/>
    </source>
</evidence>
<feature type="binding site" evidence="9">
    <location>
        <begin position="30"/>
        <end position="37"/>
    </location>
    <ligand>
        <name>ATP</name>
        <dbReference type="ChEBI" id="CHEBI:30616"/>
    </ligand>
</feature>
<gene>
    <name evidence="9" type="primary">recF</name>
    <name evidence="12" type="ORF">DFR29_102178</name>
</gene>
<evidence type="ECO:0000256" key="4">
    <source>
        <dbReference type="ARBA" id="ARBA00022490"/>
    </source>
</evidence>
<keyword evidence="9 10" id="KW-0234">DNA repair</keyword>
<evidence type="ECO:0000256" key="9">
    <source>
        <dbReference type="HAMAP-Rule" id="MF_00365"/>
    </source>
</evidence>
<protein>
    <recommendedName>
        <fullName evidence="3 9">DNA replication and repair protein RecF</fullName>
    </recommendedName>
</protein>
<feature type="domain" description="RecF/RecN/SMC N-terminal" evidence="11">
    <location>
        <begin position="3"/>
        <end position="330"/>
    </location>
</feature>
<proteinExistence type="inferred from homology"/>
<dbReference type="InterPro" id="IPR003395">
    <property type="entry name" value="RecF/RecN/SMC_N"/>
</dbReference>
<dbReference type="GO" id="GO:0005737">
    <property type="term" value="C:cytoplasm"/>
    <property type="evidence" value="ECO:0007669"/>
    <property type="project" value="UniProtKB-SubCell"/>
</dbReference>
<dbReference type="InterPro" id="IPR018078">
    <property type="entry name" value="DNA-binding_RecF_CS"/>
</dbReference>
<comment type="caution">
    <text evidence="12">The sequence shown here is derived from an EMBL/GenBank/DDBJ whole genome shotgun (WGS) entry which is preliminary data.</text>
</comment>
<accession>A0A4R6Z6W1</accession>
<sequence length="359" mass="40385">MEITELRLGNVRNLAQSEIGLVVGLNEFVGANGAGKTSVLEAVFMLSHGRSFRAVRRESLIRFGCESLEVFALVQRNSSLRRLGLSRRKGDWSARVDGAEVVSLAQLLSEIAVVCFEPGSHELISGAADERRHFVDWALFHVERDYVEIARRFRRALKQRNALLRSGVSTEGLDAWDAELVRSGTVLDEWRQKYLAALLPGVEELAKRLLPELGVPTLKYQRGWPVELTFEEALSQRRERDLERAHTGSGPHRADWRLSFPAAPEREHLSRGQEKLTALVCLLGQAELFHKQCGDWPILCLDDLASELDLDHQQRVFGWLSAIDAQVLLTGTAPLAVTPSPLRQHARFHVEQGRVERLL</sequence>
<keyword evidence="8 9" id="KW-0238">DNA-binding</keyword>
<evidence type="ECO:0000313" key="12">
    <source>
        <dbReference type="EMBL" id="TDR47518.1"/>
    </source>
</evidence>
<evidence type="ECO:0000256" key="6">
    <source>
        <dbReference type="ARBA" id="ARBA00022741"/>
    </source>
</evidence>
<dbReference type="Gene3D" id="1.20.1050.90">
    <property type="entry name" value="RecF/RecN/SMC, N-terminal domain"/>
    <property type="match status" value="1"/>
</dbReference>
<keyword evidence="13" id="KW-1185">Reference proteome</keyword>
<keyword evidence="6 9" id="KW-0547">Nucleotide-binding</keyword>
<dbReference type="PANTHER" id="PTHR32182">
    <property type="entry name" value="DNA REPLICATION AND REPAIR PROTEIN RECF"/>
    <property type="match status" value="1"/>
</dbReference>
<evidence type="ECO:0000256" key="1">
    <source>
        <dbReference type="ARBA" id="ARBA00004496"/>
    </source>
</evidence>
<dbReference type="OrthoDB" id="9803889at2"/>
<dbReference type="NCBIfam" id="TIGR00611">
    <property type="entry name" value="recf"/>
    <property type="match status" value="1"/>
</dbReference>
<evidence type="ECO:0000256" key="3">
    <source>
        <dbReference type="ARBA" id="ARBA00020170"/>
    </source>
</evidence>
<dbReference type="GO" id="GO:0006302">
    <property type="term" value="P:double-strand break repair"/>
    <property type="evidence" value="ECO:0007669"/>
    <property type="project" value="TreeGrafter"/>
</dbReference>
<organism evidence="12 13">
    <name type="scientific">Tahibacter aquaticus</name>
    <dbReference type="NCBI Taxonomy" id="520092"/>
    <lineage>
        <taxon>Bacteria</taxon>
        <taxon>Pseudomonadati</taxon>
        <taxon>Pseudomonadota</taxon>
        <taxon>Gammaproteobacteria</taxon>
        <taxon>Lysobacterales</taxon>
        <taxon>Rhodanobacteraceae</taxon>
        <taxon>Tahibacter</taxon>
    </lineage>
</organism>
<evidence type="ECO:0000313" key="13">
    <source>
        <dbReference type="Proteomes" id="UP000295293"/>
    </source>
</evidence>
<comment type="similarity">
    <text evidence="2 9 10">Belongs to the RecF family.</text>
</comment>
<evidence type="ECO:0000256" key="10">
    <source>
        <dbReference type="RuleBase" id="RU000578"/>
    </source>
</evidence>
<evidence type="ECO:0000256" key="5">
    <source>
        <dbReference type="ARBA" id="ARBA00022705"/>
    </source>
</evidence>
<comment type="subcellular location">
    <subcellularLocation>
        <location evidence="1 9 10">Cytoplasm</location>
    </subcellularLocation>
</comment>
<dbReference type="GO" id="GO:0009432">
    <property type="term" value="P:SOS response"/>
    <property type="evidence" value="ECO:0007669"/>
    <property type="project" value="UniProtKB-UniRule"/>
</dbReference>
<dbReference type="EMBL" id="SNZH01000002">
    <property type="protein sequence ID" value="TDR47518.1"/>
    <property type="molecule type" value="Genomic_DNA"/>
</dbReference>
<dbReference type="Gene3D" id="3.40.50.300">
    <property type="entry name" value="P-loop containing nucleotide triphosphate hydrolases"/>
    <property type="match status" value="1"/>
</dbReference>
<dbReference type="PANTHER" id="PTHR32182:SF0">
    <property type="entry name" value="DNA REPLICATION AND REPAIR PROTEIN RECF"/>
    <property type="match status" value="1"/>
</dbReference>
<dbReference type="Proteomes" id="UP000295293">
    <property type="component" value="Unassembled WGS sequence"/>
</dbReference>
<dbReference type="GO" id="GO:0000731">
    <property type="term" value="P:DNA synthesis involved in DNA repair"/>
    <property type="evidence" value="ECO:0007669"/>
    <property type="project" value="TreeGrafter"/>
</dbReference>
<reference evidence="12 13" key="1">
    <citation type="submission" date="2019-03" db="EMBL/GenBank/DDBJ databases">
        <title>Genomic Encyclopedia of Type Strains, Phase IV (KMG-IV): sequencing the most valuable type-strain genomes for metagenomic binning, comparative biology and taxonomic classification.</title>
        <authorList>
            <person name="Goeker M."/>
        </authorList>
    </citation>
    <scope>NUCLEOTIDE SEQUENCE [LARGE SCALE GENOMIC DNA]</scope>
    <source>
        <strain evidence="12 13">DSM 21667</strain>
    </source>
</reference>
<evidence type="ECO:0000256" key="8">
    <source>
        <dbReference type="ARBA" id="ARBA00023125"/>
    </source>
</evidence>
<keyword evidence="5 9" id="KW-0235">DNA replication</keyword>
<keyword evidence="7 9" id="KW-0067">ATP-binding</keyword>
<dbReference type="GO" id="GO:0006260">
    <property type="term" value="P:DNA replication"/>
    <property type="evidence" value="ECO:0007669"/>
    <property type="project" value="UniProtKB-UniRule"/>
</dbReference>
<dbReference type="RefSeq" id="WP_133817240.1">
    <property type="nucleotide sequence ID" value="NZ_SNZH01000002.1"/>
</dbReference>
<dbReference type="GO" id="GO:0003697">
    <property type="term" value="F:single-stranded DNA binding"/>
    <property type="evidence" value="ECO:0007669"/>
    <property type="project" value="UniProtKB-UniRule"/>
</dbReference>
<evidence type="ECO:0000256" key="7">
    <source>
        <dbReference type="ARBA" id="ARBA00022840"/>
    </source>
</evidence>
<name>A0A4R6Z6W1_9GAMM</name>
<dbReference type="GO" id="GO:0005524">
    <property type="term" value="F:ATP binding"/>
    <property type="evidence" value="ECO:0007669"/>
    <property type="project" value="UniProtKB-UniRule"/>
</dbReference>
<dbReference type="PROSITE" id="PS00618">
    <property type="entry name" value="RECF_2"/>
    <property type="match status" value="1"/>
</dbReference>
<dbReference type="Pfam" id="PF02463">
    <property type="entry name" value="SMC_N"/>
    <property type="match status" value="1"/>
</dbReference>
<evidence type="ECO:0000256" key="2">
    <source>
        <dbReference type="ARBA" id="ARBA00008016"/>
    </source>
</evidence>
<dbReference type="InterPro" id="IPR042174">
    <property type="entry name" value="RecF_2"/>
</dbReference>
<comment type="function">
    <text evidence="9 10">The RecF protein is involved in DNA metabolism; it is required for DNA replication and normal SOS inducibility. RecF binds preferentially to single-stranded, linear DNA. It also seems to bind ATP.</text>
</comment>